<dbReference type="SUPFAM" id="SSF63411">
    <property type="entry name" value="LuxS/MPP-like metallohydrolase"/>
    <property type="match status" value="2"/>
</dbReference>
<name>A0A371BBI6_9BRAD</name>
<dbReference type="InterPro" id="IPR011765">
    <property type="entry name" value="Pept_M16_N"/>
</dbReference>
<dbReference type="InterPro" id="IPR001431">
    <property type="entry name" value="Pept_M16_Zn_BS"/>
</dbReference>
<evidence type="ECO:0000259" key="8">
    <source>
        <dbReference type="Pfam" id="PF05193"/>
    </source>
</evidence>
<feature type="compositionally biased region" description="Basic and acidic residues" evidence="5">
    <location>
        <begin position="449"/>
        <end position="458"/>
    </location>
</feature>
<dbReference type="InterPro" id="IPR050361">
    <property type="entry name" value="MPP/UQCRC_Complex"/>
</dbReference>
<comment type="cofactor">
    <cofactor evidence="1">
        <name>Zn(2+)</name>
        <dbReference type="ChEBI" id="CHEBI:29105"/>
    </cofactor>
</comment>
<keyword evidence="10" id="KW-1185">Reference proteome</keyword>
<feature type="chain" id="PRO_5016688759" evidence="6">
    <location>
        <begin position="24"/>
        <end position="472"/>
    </location>
</feature>
<sequence length="472" mass="51467">MKLSARVGAAIFVAALGAITTMAAMPVAASAAELKVSHFKLDSGLELIVIPDRRAPVVTHMIWYKVGAADETPGKSGLAHFLEHLLFKGTAKNPAGHFSSVVARMGGQENAFTSNDYTGYYQRVPGEKLKAVMEFEADRMTGLVLTDAVVLPERDVILEERNQRMENNPRARLGEQMDAALFLNSPYGRPVIGWRHEMEGLTKDDAIAFYRRFYGPNNAVVIVAGDVEPEQALKFAQETYGQIKAHNNLPPRDRPQEPPPAAARSLTLADPRVEQPMMQRSYLAPSFRLAKAGESEALEVLAHVLGTGSNSRLYRALVVDKPVAVNAGAYYDASAYDMAKFSVYGVPARGVSLTEFEAAADAVITAVIEKGVSDDEIDRAKSRLIADAVYAQDNQATMARWYGQALMSGAKVEDVQKWPERIRAVTAMQVQEAARAWLDKKRSVTGYLVKDETPKAGKAEQLQPASAGGKRS</sequence>
<dbReference type="OrthoDB" id="9811314at2"/>
<evidence type="ECO:0000256" key="1">
    <source>
        <dbReference type="ARBA" id="ARBA00001947"/>
    </source>
</evidence>
<dbReference type="Gene3D" id="3.30.830.10">
    <property type="entry name" value="Metalloenzyme, LuxS/M16 peptidase-like"/>
    <property type="match status" value="2"/>
</dbReference>
<evidence type="ECO:0000256" key="3">
    <source>
        <dbReference type="ARBA" id="ARBA00023049"/>
    </source>
</evidence>
<proteinExistence type="inferred from homology"/>
<feature type="region of interest" description="Disordered" evidence="5">
    <location>
        <begin position="449"/>
        <end position="472"/>
    </location>
</feature>
<keyword evidence="6" id="KW-0732">Signal</keyword>
<dbReference type="Proteomes" id="UP000263993">
    <property type="component" value="Unassembled WGS sequence"/>
</dbReference>
<evidence type="ECO:0000313" key="10">
    <source>
        <dbReference type="Proteomes" id="UP000263993"/>
    </source>
</evidence>
<evidence type="ECO:0000259" key="7">
    <source>
        <dbReference type="Pfam" id="PF00675"/>
    </source>
</evidence>
<dbReference type="InterPro" id="IPR007863">
    <property type="entry name" value="Peptidase_M16_C"/>
</dbReference>
<dbReference type="PROSITE" id="PS00143">
    <property type="entry name" value="INSULINASE"/>
    <property type="match status" value="1"/>
</dbReference>
<reference evidence="10" key="1">
    <citation type="submission" date="2018-08" db="EMBL/GenBank/DDBJ databases">
        <authorList>
            <person name="Kim S.-J."/>
            <person name="Jung G.-Y."/>
        </authorList>
    </citation>
    <scope>NUCLEOTIDE SEQUENCE [LARGE SCALE GENOMIC DNA]</scope>
    <source>
        <strain evidence="10">GY_H</strain>
    </source>
</reference>
<accession>A0A371BBI6</accession>
<keyword evidence="3" id="KW-0378">Hydrolase</keyword>
<feature type="domain" description="Peptidase M16 C-terminal" evidence="8">
    <location>
        <begin position="201"/>
        <end position="384"/>
    </location>
</feature>
<dbReference type="GO" id="GO:0046872">
    <property type="term" value="F:metal ion binding"/>
    <property type="evidence" value="ECO:0007669"/>
    <property type="project" value="InterPro"/>
</dbReference>
<dbReference type="InterPro" id="IPR011249">
    <property type="entry name" value="Metalloenz_LuxS/M16"/>
</dbReference>
<dbReference type="PANTHER" id="PTHR11851">
    <property type="entry name" value="METALLOPROTEASE"/>
    <property type="match status" value="1"/>
</dbReference>
<evidence type="ECO:0000256" key="6">
    <source>
        <dbReference type="SAM" id="SignalP"/>
    </source>
</evidence>
<keyword evidence="3" id="KW-0482">Metalloprotease</keyword>
<evidence type="ECO:0000256" key="2">
    <source>
        <dbReference type="ARBA" id="ARBA00007261"/>
    </source>
</evidence>
<comment type="similarity">
    <text evidence="2 4">Belongs to the peptidase M16 family.</text>
</comment>
<dbReference type="Pfam" id="PF00675">
    <property type="entry name" value="Peptidase_M16"/>
    <property type="match status" value="1"/>
</dbReference>
<dbReference type="GO" id="GO:0004222">
    <property type="term" value="F:metalloendopeptidase activity"/>
    <property type="evidence" value="ECO:0007669"/>
    <property type="project" value="InterPro"/>
</dbReference>
<evidence type="ECO:0000256" key="4">
    <source>
        <dbReference type="RuleBase" id="RU004447"/>
    </source>
</evidence>
<protein>
    <submittedName>
        <fullName evidence="9">Insulinase family protein</fullName>
    </submittedName>
</protein>
<comment type="caution">
    <text evidence="9">The sequence shown here is derived from an EMBL/GenBank/DDBJ whole genome shotgun (WGS) entry which is preliminary data.</text>
</comment>
<keyword evidence="3" id="KW-0645">Protease</keyword>
<feature type="signal peptide" evidence="6">
    <location>
        <begin position="1"/>
        <end position="23"/>
    </location>
</feature>
<organism evidence="9 10">
    <name type="scientific">Undibacter mobilis</name>
    <dbReference type="NCBI Taxonomy" id="2292256"/>
    <lineage>
        <taxon>Bacteria</taxon>
        <taxon>Pseudomonadati</taxon>
        <taxon>Pseudomonadota</taxon>
        <taxon>Alphaproteobacteria</taxon>
        <taxon>Hyphomicrobiales</taxon>
        <taxon>Nitrobacteraceae</taxon>
        <taxon>Undibacter</taxon>
    </lineage>
</organism>
<dbReference type="PANTHER" id="PTHR11851:SF49">
    <property type="entry name" value="MITOCHONDRIAL-PROCESSING PEPTIDASE SUBUNIT ALPHA"/>
    <property type="match status" value="1"/>
</dbReference>
<evidence type="ECO:0000256" key="5">
    <source>
        <dbReference type="SAM" id="MobiDB-lite"/>
    </source>
</evidence>
<gene>
    <name evidence="9" type="ORF">DXH78_10330</name>
</gene>
<dbReference type="EMBL" id="QRGO01000001">
    <property type="protein sequence ID" value="RDV04922.1"/>
    <property type="molecule type" value="Genomic_DNA"/>
</dbReference>
<evidence type="ECO:0000313" key="9">
    <source>
        <dbReference type="EMBL" id="RDV04922.1"/>
    </source>
</evidence>
<dbReference type="AlphaFoldDB" id="A0A371BBI6"/>
<dbReference type="GO" id="GO:0006508">
    <property type="term" value="P:proteolysis"/>
    <property type="evidence" value="ECO:0007669"/>
    <property type="project" value="InterPro"/>
</dbReference>
<dbReference type="Pfam" id="PF05193">
    <property type="entry name" value="Peptidase_M16_C"/>
    <property type="match status" value="1"/>
</dbReference>
<dbReference type="RefSeq" id="WP_115516949.1">
    <property type="nucleotide sequence ID" value="NZ_QRGO01000001.1"/>
</dbReference>
<feature type="domain" description="Peptidase M16 N-terminal" evidence="7">
    <location>
        <begin position="53"/>
        <end position="192"/>
    </location>
</feature>